<sequence length="220" mass="24431">MEEKIVQESVRYQISPGNHGTIMPNKITYKRLCGKYGDCITDSSKVKAHYYPGSYTTSGCLRGCYQDAVQNDCNCMDPRYTMPIKAHSCSLSSWKCVANVTKVKGDASNWESCHCPSPCEESQYESHYNFGSSLSYPPECSKQSGDNKVECSENYKDLALVSVYAPKFKVFSESPKMSFNQFISSVGGMAGVVIGFCIVTIVDFGFLFVLLGRVIMGYDK</sequence>
<proteinExistence type="inferred from homology"/>
<evidence type="ECO:0000256" key="14">
    <source>
        <dbReference type="SAM" id="Phobius"/>
    </source>
</evidence>
<evidence type="ECO:0000256" key="6">
    <source>
        <dbReference type="ARBA" id="ARBA00022989"/>
    </source>
</evidence>
<dbReference type="Gene3D" id="1.10.287.770">
    <property type="entry name" value="YojJ-like"/>
    <property type="match status" value="1"/>
</dbReference>
<keyword evidence="6 14" id="KW-1133">Transmembrane helix</keyword>
<evidence type="ECO:0000256" key="2">
    <source>
        <dbReference type="ARBA" id="ARBA00007193"/>
    </source>
</evidence>
<evidence type="ECO:0000256" key="1">
    <source>
        <dbReference type="ARBA" id="ARBA00004141"/>
    </source>
</evidence>
<evidence type="ECO:0000256" key="12">
    <source>
        <dbReference type="ARBA" id="ARBA00023303"/>
    </source>
</evidence>
<keyword evidence="7" id="KW-0915">Sodium</keyword>
<dbReference type="PANTHER" id="PTHR11690:SF177">
    <property type="entry name" value="EGF-LIKE DOMAIN-CONTAINING PROTEIN"/>
    <property type="match status" value="1"/>
</dbReference>
<keyword evidence="11 13" id="KW-0739">Sodium transport</keyword>
<keyword evidence="9 14" id="KW-0472">Membrane</keyword>
<comment type="similarity">
    <text evidence="2 13">Belongs to the amiloride-sensitive sodium channel (TC 1.A.6) family.</text>
</comment>
<dbReference type="AlphaFoldDB" id="A0A914QFI7"/>
<protein>
    <submittedName>
        <fullName evidence="16">Uncharacterized protein</fullName>
    </submittedName>
</protein>
<evidence type="ECO:0000313" key="16">
    <source>
        <dbReference type="WBParaSite" id="PDA_v2.g30476.t1"/>
    </source>
</evidence>
<evidence type="ECO:0000256" key="4">
    <source>
        <dbReference type="ARBA" id="ARBA00022461"/>
    </source>
</evidence>
<keyword evidence="4 13" id="KW-0894">Sodium channel</keyword>
<reference evidence="16" key="1">
    <citation type="submission" date="2022-11" db="UniProtKB">
        <authorList>
            <consortium name="WormBaseParasite"/>
        </authorList>
    </citation>
    <scope>IDENTIFICATION</scope>
</reference>
<comment type="subcellular location">
    <subcellularLocation>
        <location evidence="1">Membrane</location>
        <topology evidence="1">Multi-pass membrane protein</topology>
    </subcellularLocation>
</comment>
<feature type="transmembrane region" description="Helical" evidence="14">
    <location>
        <begin position="182"/>
        <end position="211"/>
    </location>
</feature>
<dbReference type="PROSITE" id="PS01206">
    <property type="entry name" value="ASC"/>
    <property type="match status" value="1"/>
</dbReference>
<accession>A0A914QFI7</accession>
<evidence type="ECO:0000256" key="8">
    <source>
        <dbReference type="ARBA" id="ARBA00023065"/>
    </source>
</evidence>
<evidence type="ECO:0000256" key="13">
    <source>
        <dbReference type="RuleBase" id="RU000679"/>
    </source>
</evidence>
<evidence type="ECO:0000256" key="7">
    <source>
        <dbReference type="ARBA" id="ARBA00023053"/>
    </source>
</evidence>
<keyword evidence="8 13" id="KW-0406">Ion transport</keyword>
<dbReference type="GO" id="GO:0015280">
    <property type="term" value="F:ligand-gated sodium channel activity"/>
    <property type="evidence" value="ECO:0007669"/>
    <property type="project" value="TreeGrafter"/>
</dbReference>
<keyword evidence="10" id="KW-0325">Glycoprotein</keyword>
<dbReference type="Pfam" id="PF00858">
    <property type="entry name" value="ASC"/>
    <property type="match status" value="1"/>
</dbReference>
<evidence type="ECO:0000313" key="15">
    <source>
        <dbReference type="Proteomes" id="UP000887578"/>
    </source>
</evidence>
<evidence type="ECO:0000256" key="3">
    <source>
        <dbReference type="ARBA" id="ARBA00022448"/>
    </source>
</evidence>
<dbReference type="Proteomes" id="UP000887578">
    <property type="component" value="Unplaced"/>
</dbReference>
<name>A0A914QFI7_9BILA</name>
<organism evidence="15 16">
    <name type="scientific">Panagrolaimus davidi</name>
    <dbReference type="NCBI Taxonomy" id="227884"/>
    <lineage>
        <taxon>Eukaryota</taxon>
        <taxon>Metazoa</taxon>
        <taxon>Ecdysozoa</taxon>
        <taxon>Nematoda</taxon>
        <taxon>Chromadorea</taxon>
        <taxon>Rhabditida</taxon>
        <taxon>Tylenchina</taxon>
        <taxon>Panagrolaimomorpha</taxon>
        <taxon>Panagrolaimoidea</taxon>
        <taxon>Panagrolaimidae</taxon>
        <taxon>Panagrolaimus</taxon>
    </lineage>
</organism>
<dbReference type="InterPro" id="IPR001873">
    <property type="entry name" value="ENaC"/>
</dbReference>
<evidence type="ECO:0000256" key="9">
    <source>
        <dbReference type="ARBA" id="ARBA00023136"/>
    </source>
</evidence>
<dbReference type="PANTHER" id="PTHR11690">
    <property type="entry name" value="AMILORIDE-SENSITIVE SODIUM CHANNEL-RELATED"/>
    <property type="match status" value="1"/>
</dbReference>
<keyword evidence="15" id="KW-1185">Reference proteome</keyword>
<evidence type="ECO:0000256" key="11">
    <source>
        <dbReference type="ARBA" id="ARBA00023201"/>
    </source>
</evidence>
<evidence type="ECO:0000256" key="5">
    <source>
        <dbReference type="ARBA" id="ARBA00022692"/>
    </source>
</evidence>
<dbReference type="Gene3D" id="1.10.287.820">
    <property type="entry name" value="Acid-sensing ion channel domain"/>
    <property type="match status" value="1"/>
</dbReference>
<dbReference type="GO" id="GO:0005886">
    <property type="term" value="C:plasma membrane"/>
    <property type="evidence" value="ECO:0007669"/>
    <property type="project" value="TreeGrafter"/>
</dbReference>
<dbReference type="InterPro" id="IPR020903">
    <property type="entry name" value="ENaC_CS"/>
</dbReference>
<keyword evidence="12 13" id="KW-0407">Ion channel</keyword>
<dbReference type="PRINTS" id="PR01078">
    <property type="entry name" value="AMINACHANNEL"/>
</dbReference>
<evidence type="ECO:0000256" key="10">
    <source>
        <dbReference type="ARBA" id="ARBA00023180"/>
    </source>
</evidence>
<dbReference type="WBParaSite" id="PDA_v2.g30476.t1">
    <property type="protein sequence ID" value="PDA_v2.g30476.t1"/>
    <property type="gene ID" value="PDA_v2.g30476"/>
</dbReference>
<keyword evidence="3 13" id="KW-0813">Transport</keyword>
<keyword evidence="5 13" id="KW-0812">Transmembrane</keyword>